<evidence type="ECO:0000256" key="1">
    <source>
        <dbReference type="SAM" id="MobiDB-lite"/>
    </source>
</evidence>
<gene>
    <name evidence="3" type="ORF">MTR67_009897</name>
</gene>
<dbReference type="InterPro" id="IPR043502">
    <property type="entry name" value="DNA/RNA_pol_sf"/>
</dbReference>
<dbReference type="PROSITE" id="PS50878">
    <property type="entry name" value="RT_POL"/>
    <property type="match status" value="1"/>
</dbReference>
<dbReference type="GO" id="GO:0003824">
    <property type="term" value="F:catalytic activity"/>
    <property type="evidence" value="ECO:0007669"/>
    <property type="project" value="InterPro"/>
</dbReference>
<accession>A0AAF0Q423</accession>
<dbReference type="Pfam" id="PF00078">
    <property type="entry name" value="RVT_1"/>
    <property type="match status" value="1"/>
</dbReference>
<dbReference type="SUPFAM" id="SSF56672">
    <property type="entry name" value="DNA/RNA polymerases"/>
    <property type="match status" value="1"/>
</dbReference>
<evidence type="ECO:0000259" key="2">
    <source>
        <dbReference type="PROSITE" id="PS50878"/>
    </source>
</evidence>
<evidence type="ECO:0000313" key="3">
    <source>
        <dbReference type="EMBL" id="WMV16512.1"/>
    </source>
</evidence>
<reference evidence="3" key="1">
    <citation type="submission" date="2023-08" db="EMBL/GenBank/DDBJ databases">
        <title>A de novo genome assembly of Solanum verrucosum Schlechtendal, a Mexican diploid species geographically isolated from the other diploid A-genome species in potato relatives.</title>
        <authorList>
            <person name="Hosaka K."/>
        </authorList>
    </citation>
    <scope>NUCLEOTIDE SEQUENCE</scope>
    <source>
        <tissue evidence="3">Young leaves</tissue>
    </source>
</reference>
<feature type="region of interest" description="Disordered" evidence="1">
    <location>
        <begin position="427"/>
        <end position="454"/>
    </location>
</feature>
<dbReference type="InterPro" id="IPR000477">
    <property type="entry name" value="RT_dom"/>
</dbReference>
<protein>
    <recommendedName>
        <fullName evidence="2">Reverse transcriptase domain-containing protein</fullName>
    </recommendedName>
</protein>
<dbReference type="EMBL" id="CP133613">
    <property type="protein sequence ID" value="WMV16512.1"/>
    <property type="molecule type" value="Genomic_DNA"/>
</dbReference>
<dbReference type="Proteomes" id="UP001234989">
    <property type="component" value="Chromosome 2"/>
</dbReference>
<sequence>MEDSIYFAVGFKSYDITRTPGTAGAWYDWTERNRKSITRTTFNEKSMEWIVQILREASMTRGNMVKRWKKKDGFSEVFCSRNYNKYGRYISLINVKGRRREVIIIPELNFNSGWLSFAEKVGRFINSRRKLMNGGNHRLVSRDIPYATVLRSIKWANKDSKLAEKEKAALKGDTIFINDDPEEYSEVLKRSLVGAFEPRAGEIVTLSEIRGWANRLWKQTHSLNIYEMGNDFFLFEFALRVTAEQVIEGDWEWRNSPVILQWWNPTIGTRCGRSKENSTWVKIVGLPLHFWDQKIFKVIGDFCGGWVETEEETQLRNHLKWARIRIKGDGADIPKEVTIDGGGICYTMQIWAESPVRVFAGEDLNSEISTQRSRGGKPLGKGEAPLQSQKVTATAGRAGVVSEAQSQKVTATAGRARVVSEACGQSSKSNEIVGRGEPNSKQSPILRLGPEQNKEGGLVNKKFDLASEKQGEFLEGLSGIKKLAMQFLQAYNKWETSSMAENTDISAKNREPVNKTKEAVELLCNKAKGIDHSKDFGEISGVQELVEGGMQIQQIHDAEPVSIQNPGYHTDSEFEASSWIKSHILELSKTYGVAFEGFREETHALLMKLDERKSVMEKKGANSAMSTPRHRGIGKNELKNLQGINKISARNLVKSSLLKWRADVYCLQETKISKDVEGIAKQLWSSRWMKCGYSEADGSSGGILIMWDSRVWTGSCVEEGKYSITYKFEAVHDGFCWFLTGVYAPHTRAEKLEYWEEIAAVRELCGGPWVTCGDFNTVRTMAERRGCRRITNVMADFSSWIEDMELHDPHLNGGTFTWYRGASHDSAARLDMFLYSIEWEVQFRNIRQQIMPRVISDHNPVMLQCGDWEQRKAYFKFENWWLNVEGFKDLVQNWWNGFVVDGCPDFKFSMKLKMLKQKLKDWSSVTFGELNNKKNSLLSELAEMDLIQNDRVLTEDEMMIRATVLVELEELAKNEESRWRQKSRVLWLKQGDNNTKFFQRVATAHRRCNTIDRLIINGEENKDPKEIKDHIIEFYKQLYTESKSWRPSFVMTNCPKISQEEQEWMQRPFSEEEVVHILKLCDGDKAPGPDGFTMLFFKECWGIIKSDAMQTIHNFHQNEVFERSLNATFVVLIPKKLGAAELKDFRPISLIGGMYKIIAKLITERMKTVMGRLIDEHQMAFLKDRQIMDASLLANELVDSREKQKIPGILCKLDIEKAYDHVNWNYLWEVLSEMGFGRKWVNWIKFCVSTVKFSIIINGSPEGFFQSQRGLRQGDPMSPFLFLLAMEGLNYMVRKANEMGWIRGFGAHTNRANNMEVTHLLYADDSLVFCGAEVSQIRHLRAILTIFEGISGLHVNWQKSCLFPVNQVNDMQGLVDNLGCQVASLPTKYLGMPLGAKNKKLEVWSEVLERCERKLTRWKSQYISLGGRLTLIKSVLDALPTYMLSLFPLPKSIGKKLNKLRRVFLWQGNKEKQGYNLVKWEEVTMSKAQGDNIRKIPYPPKKFDNITFHQRIHDYHNLGWKIDHTDGMTAVEATESFCSLLTALVSP</sequence>
<organism evidence="3 4">
    <name type="scientific">Solanum verrucosum</name>
    <dbReference type="NCBI Taxonomy" id="315347"/>
    <lineage>
        <taxon>Eukaryota</taxon>
        <taxon>Viridiplantae</taxon>
        <taxon>Streptophyta</taxon>
        <taxon>Embryophyta</taxon>
        <taxon>Tracheophyta</taxon>
        <taxon>Spermatophyta</taxon>
        <taxon>Magnoliopsida</taxon>
        <taxon>eudicotyledons</taxon>
        <taxon>Gunneridae</taxon>
        <taxon>Pentapetalae</taxon>
        <taxon>asterids</taxon>
        <taxon>lamiids</taxon>
        <taxon>Solanales</taxon>
        <taxon>Solanaceae</taxon>
        <taxon>Solanoideae</taxon>
        <taxon>Solaneae</taxon>
        <taxon>Solanum</taxon>
    </lineage>
</organism>
<evidence type="ECO:0000313" key="4">
    <source>
        <dbReference type="Proteomes" id="UP001234989"/>
    </source>
</evidence>
<dbReference type="InterPro" id="IPR036691">
    <property type="entry name" value="Endo/exonu/phosph_ase_sf"/>
</dbReference>
<dbReference type="Pfam" id="PF03372">
    <property type="entry name" value="Exo_endo_phos"/>
    <property type="match status" value="1"/>
</dbReference>
<dbReference type="CDD" id="cd01650">
    <property type="entry name" value="RT_nLTR_like"/>
    <property type="match status" value="1"/>
</dbReference>
<dbReference type="Pfam" id="PF14111">
    <property type="entry name" value="DUF4283"/>
    <property type="match status" value="1"/>
</dbReference>
<dbReference type="PANTHER" id="PTHR34427:SF10">
    <property type="entry name" value="DUF4283 DOMAIN-CONTAINING PROTEIN"/>
    <property type="match status" value="1"/>
</dbReference>
<dbReference type="PANTHER" id="PTHR34427">
    <property type="entry name" value="DUF4283 DOMAIN PROTEIN"/>
    <property type="match status" value="1"/>
</dbReference>
<dbReference type="SUPFAM" id="SSF56219">
    <property type="entry name" value="DNase I-like"/>
    <property type="match status" value="1"/>
</dbReference>
<name>A0AAF0Q423_SOLVR</name>
<proteinExistence type="predicted"/>
<dbReference type="InterPro" id="IPR005135">
    <property type="entry name" value="Endo/exonuclease/phosphatase"/>
</dbReference>
<feature type="domain" description="Reverse transcriptase" evidence="2">
    <location>
        <begin position="1114"/>
        <end position="1394"/>
    </location>
</feature>
<keyword evidence="4" id="KW-1185">Reference proteome</keyword>
<dbReference type="InterPro" id="IPR025558">
    <property type="entry name" value="DUF4283"/>
</dbReference>
<dbReference type="Gene3D" id="3.60.10.10">
    <property type="entry name" value="Endonuclease/exonuclease/phosphatase"/>
    <property type="match status" value="1"/>
</dbReference>
<feature type="region of interest" description="Disordered" evidence="1">
    <location>
        <begin position="369"/>
        <end position="389"/>
    </location>
</feature>